<dbReference type="CTD" id="78774595"/>
<sequence length="657" mass="74396">MGRKKAKMVRRFGNVQDLAKNDGMVLRATELISDLVDATKSRIKTQLNAHLIGPSSLSSEEVACRQFCRLSFHLKADDERKYTTLNEIFSQIFRSFKEGTETRNLDVGEEPEECDDDAYNELQNVTTQLAGEQLRDEVSRHLAAHTVLGGFCDDMCPDVRVDLADDARTDVLRFCDGEVDAINAFTEAFISTYEPYFQGVRTVASRLREINRYQDALQKLQSHRGCGLGCEQLINSLAIPQSLKDDIWREFHCGNDGRYCDVCCLMAPSDTFRKVPVANRLMRNAIIAPMELCAYVCVCEQCQSIKKDVCHTCCKSLTQKKNGLSFDQDVPVLNKLNCIELMLINLSRVVQSVVHLKNVGNRASGMKGCGGPMIVLPTNLEKSIDGVLATLPSAEHMKIVVDTNWDRKYIVCMNRVLDALQWLKINNPEYANVKINPDFMFIVERDVLFEVGNCSQKDADQLVRSRNVSDGVLLKEGPSVTTVQTVSQPSHGSMTAYKRFKLLQLPYTPLGKDHPKADVWSFVNLFPRGLGGLRSVRTMKLSRRQYNRSVLLNSNSAMARDMRFLNKLDLSDPEVAKTLSSVFNKIPEFKQYWAVVKNRLQFYCAIFGPPTWFVTLNPNVTMWTDLHDKYCKILAVEVNADNIWPVIEEDPVPFSRY</sequence>
<dbReference type="EMBL" id="WUAV01000003">
    <property type="protein sequence ID" value="KAF1759965.1"/>
    <property type="molecule type" value="Genomic_DNA"/>
</dbReference>
<evidence type="ECO:0000313" key="2">
    <source>
        <dbReference type="EMBL" id="KAF1759965.1"/>
    </source>
</evidence>
<dbReference type="Proteomes" id="UP000483820">
    <property type="component" value="Chromosome III"/>
</dbReference>
<gene>
    <name evidence="2" type="ORF">GCK72_008210</name>
</gene>
<dbReference type="AlphaFoldDB" id="A0A6A5GZF0"/>
<dbReference type="InterPro" id="IPR046700">
    <property type="entry name" value="DUF6570"/>
</dbReference>
<comment type="caution">
    <text evidence="2">The sequence shown here is derived from an EMBL/GenBank/DDBJ whole genome shotgun (WGS) entry which is preliminary data.</text>
</comment>
<reference evidence="2 3" key="1">
    <citation type="submission" date="2019-12" db="EMBL/GenBank/DDBJ databases">
        <title>Chromosome-level assembly of the Caenorhabditis remanei genome.</title>
        <authorList>
            <person name="Teterina A.A."/>
            <person name="Willis J.H."/>
            <person name="Phillips P.C."/>
        </authorList>
    </citation>
    <scope>NUCLEOTIDE SEQUENCE [LARGE SCALE GENOMIC DNA]</scope>
    <source>
        <strain evidence="2 3">PX506</strain>
        <tissue evidence="2">Whole organism</tissue>
    </source>
</reference>
<dbReference type="GeneID" id="78774595"/>
<evidence type="ECO:0000313" key="3">
    <source>
        <dbReference type="Proteomes" id="UP000483820"/>
    </source>
</evidence>
<name>A0A6A5GZF0_CAERE</name>
<accession>A0A6A5GZF0</accession>
<protein>
    <recommendedName>
        <fullName evidence="1">DUF6570 domain-containing protein</fullName>
    </recommendedName>
</protein>
<dbReference type="Pfam" id="PF20209">
    <property type="entry name" value="DUF6570"/>
    <property type="match status" value="1"/>
</dbReference>
<feature type="domain" description="DUF6570" evidence="1">
    <location>
        <begin position="321"/>
        <end position="438"/>
    </location>
</feature>
<evidence type="ECO:0000259" key="1">
    <source>
        <dbReference type="Pfam" id="PF20209"/>
    </source>
</evidence>
<dbReference type="RefSeq" id="XP_053586276.1">
    <property type="nucleotide sequence ID" value="XM_053726699.1"/>
</dbReference>
<proteinExistence type="predicted"/>
<dbReference type="KEGG" id="crq:GCK72_008210"/>
<organism evidence="2 3">
    <name type="scientific">Caenorhabditis remanei</name>
    <name type="common">Caenorhabditis vulgaris</name>
    <dbReference type="NCBI Taxonomy" id="31234"/>
    <lineage>
        <taxon>Eukaryota</taxon>
        <taxon>Metazoa</taxon>
        <taxon>Ecdysozoa</taxon>
        <taxon>Nematoda</taxon>
        <taxon>Chromadorea</taxon>
        <taxon>Rhabditida</taxon>
        <taxon>Rhabditina</taxon>
        <taxon>Rhabditomorpha</taxon>
        <taxon>Rhabditoidea</taxon>
        <taxon>Rhabditidae</taxon>
        <taxon>Peloderinae</taxon>
        <taxon>Caenorhabditis</taxon>
    </lineage>
</organism>